<dbReference type="Proteomes" id="UP000184512">
    <property type="component" value="Unassembled WGS sequence"/>
</dbReference>
<feature type="transmembrane region" description="Helical" evidence="2">
    <location>
        <begin position="132"/>
        <end position="154"/>
    </location>
</feature>
<feature type="transmembrane region" description="Helical" evidence="2">
    <location>
        <begin position="50"/>
        <end position="73"/>
    </location>
</feature>
<gene>
    <name evidence="3" type="ORF">SAMN02745244_03112</name>
</gene>
<proteinExistence type="predicted"/>
<protein>
    <recommendedName>
        <fullName evidence="1">Queuosine precursor transporter</fullName>
    </recommendedName>
</protein>
<feature type="transmembrane region" description="Helical" evidence="2">
    <location>
        <begin position="160"/>
        <end position="186"/>
    </location>
</feature>
<dbReference type="PANTHER" id="PTHR34300">
    <property type="entry name" value="QUEUOSINE PRECURSOR TRANSPORTER-RELATED"/>
    <property type="match status" value="1"/>
</dbReference>
<keyword evidence="4" id="KW-1185">Reference proteome</keyword>
<dbReference type="STRING" id="1123357.SAMN02745244_03112"/>
<accession>A0A1M6LM26</accession>
<dbReference type="PANTHER" id="PTHR34300:SF2">
    <property type="entry name" value="QUEUOSINE PRECURSOR TRANSPORTER-RELATED"/>
    <property type="match status" value="1"/>
</dbReference>
<reference evidence="3 4" key="1">
    <citation type="submission" date="2016-11" db="EMBL/GenBank/DDBJ databases">
        <authorList>
            <person name="Jaros S."/>
            <person name="Januszkiewicz K."/>
            <person name="Wedrychowicz H."/>
        </authorList>
    </citation>
    <scope>NUCLEOTIDE SEQUENCE [LARGE SCALE GENOMIC DNA]</scope>
    <source>
        <strain evidence="3 4">DSM 12906</strain>
    </source>
</reference>
<evidence type="ECO:0000313" key="4">
    <source>
        <dbReference type="Proteomes" id="UP000184512"/>
    </source>
</evidence>
<name>A0A1M6LM26_9ACTN</name>
<evidence type="ECO:0000256" key="2">
    <source>
        <dbReference type="SAM" id="Phobius"/>
    </source>
</evidence>
<dbReference type="InterPro" id="IPR003744">
    <property type="entry name" value="YhhQ"/>
</dbReference>
<dbReference type="EMBL" id="FQZG01000073">
    <property type="protein sequence ID" value="SHJ72228.1"/>
    <property type="molecule type" value="Genomic_DNA"/>
</dbReference>
<dbReference type="Pfam" id="PF02592">
    <property type="entry name" value="Vut_1"/>
    <property type="match status" value="1"/>
</dbReference>
<evidence type="ECO:0000256" key="1">
    <source>
        <dbReference type="NCBIfam" id="TIGR00697"/>
    </source>
</evidence>
<sequence>MVACVLANLWSVRIVSSPFGPLDAGTLVYPLTFTLRDLIHRQAGAKAAEATIILAGALSAAAALGTWVVGAIPASPEVAQSAAQIHFGDVLSLAPRIVIASVVAQIASGWFDTRLYSWWVARHGNHGLLGRVAFSNLGSIPLDSVLFAGIAFLGELPVSVIVGIILSNVVLKTALSLVIAPGIYLVSTAHGSPSP</sequence>
<feature type="transmembrane region" description="Helical" evidence="2">
    <location>
        <begin position="93"/>
        <end position="111"/>
    </location>
</feature>
<keyword evidence="2" id="KW-0812">Transmembrane</keyword>
<keyword evidence="2" id="KW-1133">Transmembrane helix</keyword>
<dbReference type="AlphaFoldDB" id="A0A1M6LM26"/>
<keyword evidence="2" id="KW-0472">Membrane</keyword>
<evidence type="ECO:0000313" key="3">
    <source>
        <dbReference type="EMBL" id="SHJ72228.1"/>
    </source>
</evidence>
<dbReference type="NCBIfam" id="TIGR00697">
    <property type="entry name" value="queuosine precursor transporter"/>
    <property type="match status" value="1"/>
</dbReference>
<organism evidence="3 4">
    <name type="scientific">Tessaracoccus bendigoensis DSM 12906</name>
    <dbReference type="NCBI Taxonomy" id="1123357"/>
    <lineage>
        <taxon>Bacteria</taxon>
        <taxon>Bacillati</taxon>
        <taxon>Actinomycetota</taxon>
        <taxon>Actinomycetes</taxon>
        <taxon>Propionibacteriales</taxon>
        <taxon>Propionibacteriaceae</taxon>
        <taxon>Tessaracoccus</taxon>
    </lineage>
</organism>